<feature type="compositionally biased region" description="Gly residues" evidence="9">
    <location>
        <begin position="1080"/>
        <end position="1093"/>
    </location>
</feature>
<evidence type="ECO:0000313" key="12">
    <source>
        <dbReference type="Proteomes" id="UP001556367"/>
    </source>
</evidence>
<keyword evidence="8" id="KW-0862">Zinc</keyword>
<proteinExistence type="predicted"/>
<evidence type="ECO:0000259" key="10">
    <source>
        <dbReference type="PROSITE" id="PS50158"/>
    </source>
</evidence>
<feature type="domain" description="CCHC-type" evidence="10">
    <location>
        <begin position="271"/>
        <end position="284"/>
    </location>
</feature>
<dbReference type="InterPro" id="IPR027073">
    <property type="entry name" value="5_3_exoribonuclease"/>
</dbReference>
<feature type="compositionally biased region" description="Low complexity" evidence="9">
    <location>
        <begin position="553"/>
        <end position="569"/>
    </location>
</feature>
<feature type="region of interest" description="Disordered" evidence="9">
    <location>
        <begin position="408"/>
        <end position="463"/>
    </location>
</feature>
<keyword evidence="2" id="KW-0540">Nuclease</keyword>
<feature type="region of interest" description="Disordered" evidence="9">
    <location>
        <begin position="664"/>
        <end position="689"/>
    </location>
</feature>
<evidence type="ECO:0000256" key="2">
    <source>
        <dbReference type="ARBA" id="ARBA00022722"/>
    </source>
</evidence>
<keyword evidence="12" id="KW-1185">Reference proteome</keyword>
<accession>A0ABR3J417</accession>
<keyword evidence="1" id="KW-0698">rRNA processing</keyword>
<dbReference type="Proteomes" id="UP001556367">
    <property type="component" value="Unassembled WGS sequence"/>
</dbReference>
<feature type="region of interest" description="Disordered" evidence="9">
    <location>
        <begin position="986"/>
        <end position="1111"/>
    </location>
</feature>
<comment type="caution">
    <text evidence="11">The sequence shown here is derived from an EMBL/GenBank/DDBJ whole genome shotgun (WGS) entry which is preliminary data.</text>
</comment>
<dbReference type="InterPro" id="IPR001878">
    <property type="entry name" value="Znf_CCHC"/>
</dbReference>
<evidence type="ECO:0000256" key="1">
    <source>
        <dbReference type="ARBA" id="ARBA00022552"/>
    </source>
</evidence>
<evidence type="ECO:0000256" key="8">
    <source>
        <dbReference type="PROSITE-ProRule" id="PRU00047"/>
    </source>
</evidence>
<keyword evidence="3" id="KW-0378">Hydrolase</keyword>
<feature type="compositionally biased region" description="Low complexity" evidence="9">
    <location>
        <begin position="437"/>
        <end position="454"/>
    </location>
</feature>
<organism evidence="11 12">
    <name type="scientific">Hohenbuehelia grisea</name>
    <dbReference type="NCBI Taxonomy" id="104357"/>
    <lineage>
        <taxon>Eukaryota</taxon>
        <taxon>Fungi</taxon>
        <taxon>Dikarya</taxon>
        <taxon>Basidiomycota</taxon>
        <taxon>Agaricomycotina</taxon>
        <taxon>Agaricomycetes</taxon>
        <taxon>Agaricomycetidae</taxon>
        <taxon>Agaricales</taxon>
        <taxon>Pleurotineae</taxon>
        <taxon>Pleurotaceae</taxon>
        <taxon>Hohenbuehelia</taxon>
    </lineage>
</organism>
<dbReference type="Gene3D" id="3.40.50.12390">
    <property type="match status" value="2"/>
</dbReference>
<dbReference type="InterPro" id="IPR041412">
    <property type="entry name" value="Xrn1_helical"/>
</dbReference>
<comment type="function">
    <text evidence="6">Possesses 5'-&gt;3' exoribonuclease activity. Required for the processing of nuclear mRNA and rRNA precursors. May promote the termination of transcription by RNA polymerase II. Essential for vegetative cell growth and chromosome segregation.</text>
</comment>
<feature type="compositionally biased region" description="Basic and acidic residues" evidence="9">
    <location>
        <begin position="408"/>
        <end position="433"/>
    </location>
</feature>
<evidence type="ECO:0000256" key="4">
    <source>
        <dbReference type="ARBA" id="ARBA00022839"/>
    </source>
</evidence>
<feature type="region of interest" description="Disordered" evidence="9">
    <location>
        <begin position="553"/>
        <end position="647"/>
    </location>
</feature>
<keyword evidence="8" id="KW-0479">Metal-binding</keyword>
<dbReference type="CDD" id="cd18673">
    <property type="entry name" value="PIN_XRN1-2-like"/>
    <property type="match status" value="1"/>
</dbReference>
<feature type="region of interest" description="Disordered" evidence="9">
    <location>
        <begin position="1217"/>
        <end position="1256"/>
    </location>
</feature>
<feature type="compositionally biased region" description="Gly residues" evidence="9">
    <location>
        <begin position="1233"/>
        <end position="1244"/>
    </location>
</feature>
<evidence type="ECO:0000256" key="5">
    <source>
        <dbReference type="ARBA" id="ARBA00023054"/>
    </source>
</evidence>
<dbReference type="Gene3D" id="1.25.40.1050">
    <property type="match status" value="1"/>
</dbReference>
<keyword evidence="8" id="KW-0863">Zinc-finger</keyword>
<feature type="compositionally biased region" description="Basic and acidic residues" evidence="9">
    <location>
        <begin position="1245"/>
        <end position="1256"/>
    </location>
</feature>
<keyword evidence="4" id="KW-0269">Exonuclease</keyword>
<evidence type="ECO:0000313" key="11">
    <source>
        <dbReference type="EMBL" id="KAL0949870.1"/>
    </source>
</evidence>
<feature type="compositionally biased region" description="Acidic residues" evidence="9">
    <location>
        <begin position="668"/>
        <end position="688"/>
    </location>
</feature>
<dbReference type="SMART" id="SM00343">
    <property type="entry name" value="ZnF_C2HC"/>
    <property type="match status" value="1"/>
</dbReference>
<reference evidence="12" key="1">
    <citation type="submission" date="2024-06" db="EMBL/GenBank/DDBJ databases">
        <title>Multi-omics analyses provide insights into the biosynthesis of the anticancer antibiotic pleurotin in Hohenbuehelia grisea.</title>
        <authorList>
            <person name="Weaver J.A."/>
            <person name="Alberti F."/>
        </authorList>
    </citation>
    <scope>NUCLEOTIDE SEQUENCE [LARGE SCALE GENOMIC DNA]</scope>
    <source>
        <strain evidence="12">T-177</strain>
    </source>
</reference>
<sequence>MGVPALFRWLSKKYPKIIYPVVEDEETKVTDADGNSVAVPLNSALPNPNGVEFDNLYLDMNGIVHPCTHPEGKPAPETEEEMMVEIFSYTERVVNMIRPRKLLFMAIDGVAPRAKMNQQRSRRFRSAQEAKDKEEARKESLLLWEAMGKTVDDAEKEKKAWDSNAITPGTPFMDLLASSLRYWVVQKINTDPGWKGMQVIISDASVPGEGEHKIMDYIRRQRTNAGYDANTRHVIYGLDADLIMLALATHEPYFRVLREDVFASDISSTACRQCGQEGHYAAQCTGEKAEKKPKPTEKKPFIFLDVAILREYLEVELDIPNSPFPFNFEQAIDDWVLLIFFVGNDFLPHLPSLEIREGAIDTLLKIWKQEIPRMGGYVTNNGLMELSRAQVLLEGLAQREDDIFRRRREAEERQDQNAKRRKIEQERNNRKTFDTGPSPSLGLTASTTSSSGGPVHHSLPQRPSYDFAATADSIGLGAKPTTESSQNIPTAVTALAGSNRDVVANRAAIRMANMSAAEVLKAELAGLMPVKPSASSPKKGAALASAARSVTSSAPAASTSSPNTDSTTALPPNGNPASVSEMPRDAESDEVPGLAMPQNDEADAPVSDDAMKVDGRETSAAEAGINEGAPPAAIAPNGNENDNVSMSDGTAAAVDNLLAGVKRKVEEGPDEPVEEDETVLPGSDDDAPAEPALALKVNPDGTVEQEDTVKLWQPGYKDRYYRQKFGVEPGDEEFRKAIAKAYVEGLSWVLHYYYQGTPSWQWYYPYHFAPFAADFIDIDKMDIHFKLGQPFKPFEQLMGVFPAASRQHIPESFHSLMTNEDSSIKDFYPETFEIDMNGKKMAWQGVALLPFIDETRLLTAMNEHYPKLTEDEVRRNRWGNNVIFASNEHPVYPFYESLYGKRKNQDPVPIDVKLSKGLNGSVLPNPDCIPGSTYYCPLPTQDLPDIKNDQSLSVLYFFPKQLQPHSSILLPGVKKPARVLSQQDLDTARHGRGRGRGAAFHGGGGGGRGQWNYSGGGRDQFHSRPNNYGQGNSYGGGRGGGHGDRSDRGDYHNSRPPPKKSQHGGYGGGGRAPQAYGNQGDYGGGYGSSGRGGPPRSSAPSYGNSASEGGYSRSGGGGYGGSGGGGYGASGGDYGGSSGGYGGYGASGGGGYGGSGGGYGGSSGGYGASGGGYGGSGYGASDGGYGGYGGGGRGGYAGGGGGYSGGGNNGEGYGGSGGGYGGYGSAPPPVSSGSGGYNANGRGRGGYDNRGRGRGW</sequence>
<feature type="compositionally biased region" description="Low complexity" evidence="9">
    <location>
        <begin position="1094"/>
        <end position="1111"/>
    </location>
</feature>
<keyword evidence="5" id="KW-0175">Coiled coil</keyword>
<dbReference type="Pfam" id="PF17846">
    <property type="entry name" value="XRN_M"/>
    <property type="match status" value="2"/>
</dbReference>
<evidence type="ECO:0000256" key="7">
    <source>
        <dbReference type="ARBA" id="ARBA00046943"/>
    </source>
</evidence>
<feature type="compositionally biased region" description="Gly residues" evidence="9">
    <location>
        <begin position="1000"/>
        <end position="1018"/>
    </location>
</feature>
<dbReference type="Pfam" id="PF03159">
    <property type="entry name" value="XRN_N"/>
    <property type="match status" value="1"/>
</dbReference>
<dbReference type="PROSITE" id="PS50158">
    <property type="entry name" value="ZF_CCHC"/>
    <property type="match status" value="1"/>
</dbReference>
<gene>
    <name evidence="11" type="ORF">HGRIS_009904</name>
</gene>
<evidence type="ECO:0000256" key="6">
    <source>
        <dbReference type="ARBA" id="ARBA00046137"/>
    </source>
</evidence>
<feature type="compositionally biased region" description="Basic and acidic residues" evidence="9">
    <location>
        <begin position="609"/>
        <end position="619"/>
    </location>
</feature>
<evidence type="ECO:0000256" key="3">
    <source>
        <dbReference type="ARBA" id="ARBA00022801"/>
    </source>
</evidence>
<dbReference type="PANTHER" id="PTHR12341">
    <property type="entry name" value="5'-&gt;3' EXORIBONUCLEASE"/>
    <property type="match status" value="1"/>
</dbReference>
<dbReference type="EMBL" id="JASNQZ010000012">
    <property type="protein sequence ID" value="KAL0949870.1"/>
    <property type="molecule type" value="Genomic_DNA"/>
</dbReference>
<feature type="compositionally biased region" description="Low complexity" evidence="9">
    <location>
        <begin position="620"/>
        <end position="640"/>
    </location>
</feature>
<evidence type="ECO:0000256" key="9">
    <source>
        <dbReference type="SAM" id="MobiDB-lite"/>
    </source>
</evidence>
<feature type="compositionally biased region" description="Basic and acidic residues" evidence="9">
    <location>
        <begin position="1041"/>
        <end position="1053"/>
    </location>
</feature>
<dbReference type="InterPro" id="IPR004859">
    <property type="entry name" value="Xrn1_N"/>
</dbReference>
<name>A0ABR3J417_9AGAR</name>
<protein>
    <recommendedName>
        <fullName evidence="10">CCHC-type domain-containing protein</fullName>
    </recommendedName>
</protein>
<comment type="subunit">
    <text evidence="7">Interacts with RAI1; the interaction is direct, stabilizes RAT1 protein structure and may stimulate its exoribonuclease activity. The interaction also stimulates RAI1 pyrophosphohydrolase activity, probably by recruiting it to mRNA substrates.</text>
</comment>
<dbReference type="PANTHER" id="PTHR12341:SF41">
    <property type="entry name" value="5'-3' EXORIBONUCLEASE 2"/>
    <property type="match status" value="1"/>
</dbReference>